<dbReference type="eggNOG" id="COG3221">
    <property type="taxonomic scope" value="Bacteria"/>
</dbReference>
<evidence type="ECO:0000313" key="2">
    <source>
        <dbReference type="EMBL" id="ACN14023.1"/>
    </source>
</evidence>
<dbReference type="HOGENOM" id="CLU_1018314_0_0_7"/>
<keyword evidence="1" id="KW-0732">Signal</keyword>
<dbReference type="EMBL" id="CP001087">
    <property type="protein sequence ID" value="ACN14023.1"/>
    <property type="molecule type" value="Genomic_DNA"/>
</dbReference>
<dbReference type="AlphaFoldDB" id="C0QKF2"/>
<dbReference type="KEGG" id="dat:HRM2_09100"/>
<protein>
    <submittedName>
        <fullName evidence="2">Methyl-accepting chemotaxis protein</fullName>
    </submittedName>
</protein>
<feature type="signal peptide" evidence="1">
    <location>
        <begin position="1"/>
        <end position="24"/>
    </location>
</feature>
<dbReference type="Pfam" id="PF12974">
    <property type="entry name" value="Phosphonate-bd"/>
    <property type="match status" value="1"/>
</dbReference>
<dbReference type="PANTHER" id="PTHR35841:SF1">
    <property type="entry name" value="PHOSPHONATES-BINDING PERIPLASMIC PROTEIN"/>
    <property type="match status" value="1"/>
</dbReference>
<sequence>MKKINVSLCFLLCWIFISPANCIAGDKYKLSMLPRYYPKKIKEMIVPLAEYLSKEIGATITAVLTKDFTEYENQLKNGEIEIGFENPLVYTKVSQKHEVLAMAIQEKGGNQFRGIIITRPDSNIQLFSDLRHKKIIIVGKTSAGGFLSQKLSLAKNGILVEKDCDIEEAANNKQENVIISVSIGDADAGFIRESALHIADQYIQPGSVVVMTPCEWLPNWAISVNRAMPGPVKAAIKSAILALDKNSPVLKAMHIAGFKSAVDSEYDIIRNIL</sequence>
<dbReference type="RefSeq" id="WP_012663263.1">
    <property type="nucleotide sequence ID" value="NC_012108.1"/>
</dbReference>
<gene>
    <name evidence="2" type="ordered locus">HRM2_09100</name>
</gene>
<dbReference type="SUPFAM" id="SSF53850">
    <property type="entry name" value="Periplasmic binding protein-like II"/>
    <property type="match status" value="1"/>
</dbReference>
<reference evidence="2 3" key="1">
    <citation type="journal article" date="2009" name="Environ. Microbiol.">
        <title>Genome sequence of Desulfobacterium autotrophicum HRM2, a marine sulfate reducer oxidizing organic carbon completely to carbon dioxide.</title>
        <authorList>
            <person name="Strittmatter A.W."/>
            <person name="Liesegang H."/>
            <person name="Rabus R."/>
            <person name="Decker I."/>
            <person name="Amann J."/>
            <person name="Andres S."/>
            <person name="Henne A."/>
            <person name="Fricke W.F."/>
            <person name="Martinez-Arias R."/>
            <person name="Bartels D."/>
            <person name="Goesmann A."/>
            <person name="Krause L."/>
            <person name="Puehler A."/>
            <person name="Klenk H.P."/>
            <person name="Richter M."/>
            <person name="Schuler M."/>
            <person name="Gloeckner F.O."/>
            <person name="Meyerdierks A."/>
            <person name="Gottschalk G."/>
            <person name="Amann R."/>
        </authorList>
    </citation>
    <scope>NUCLEOTIDE SEQUENCE [LARGE SCALE GENOMIC DNA]</scope>
    <source>
        <strain evidence="3">ATCC 43914 / DSM 3382 / HRM2</strain>
    </source>
</reference>
<dbReference type="Gene3D" id="3.40.190.10">
    <property type="entry name" value="Periplasmic binding protein-like II"/>
    <property type="match status" value="2"/>
</dbReference>
<evidence type="ECO:0000313" key="3">
    <source>
        <dbReference type="Proteomes" id="UP000000442"/>
    </source>
</evidence>
<dbReference type="OrthoDB" id="5414434at2"/>
<dbReference type="STRING" id="177437.HRM2_09100"/>
<accession>C0QKF2</accession>
<name>C0QKF2_DESAH</name>
<keyword evidence="3" id="KW-1185">Reference proteome</keyword>
<dbReference type="PANTHER" id="PTHR35841">
    <property type="entry name" value="PHOSPHONATES-BINDING PERIPLASMIC PROTEIN"/>
    <property type="match status" value="1"/>
</dbReference>
<feature type="chain" id="PRO_5002900634" evidence="1">
    <location>
        <begin position="25"/>
        <end position="273"/>
    </location>
</feature>
<dbReference type="Proteomes" id="UP000000442">
    <property type="component" value="Chromosome"/>
</dbReference>
<proteinExistence type="predicted"/>
<evidence type="ECO:0000256" key="1">
    <source>
        <dbReference type="SAM" id="SignalP"/>
    </source>
</evidence>
<organism evidence="2 3">
    <name type="scientific">Desulforapulum autotrophicum (strain ATCC 43914 / DSM 3382 / VKM B-1955 / HRM2)</name>
    <name type="common">Desulfobacterium autotrophicum</name>
    <dbReference type="NCBI Taxonomy" id="177437"/>
    <lineage>
        <taxon>Bacteria</taxon>
        <taxon>Pseudomonadati</taxon>
        <taxon>Thermodesulfobacteriota</taxon>
        <taxon>Desulfobacteria</taxon>
        <taxon>Desulfobacterales</taxon>
        <taxon>Desulfobacteraceae</taxon>
        <taxon>Desulforapulum</taxon>
    </lineage>
</organism>